<accession>A0A9N9PIG7</accession>
<dbReference type="AlphaFoldDB" id="A0A9N9PIG7"/>
<proteinExistence type="predicted"/>
<evidence type="ECO:0000313" key="1">
    <source>
        <dbReference type="EMBL" id="CAG8954409.1"/>
    </source>
</evidence>
<keyword evidence="2" id="KW-1185">Reference proteome</keyword>
<reference evidence="1" key="1">
    <citation type="submission" date="2021-07" db="EMBL/GenBank/DDBJ databases">
        <authorList>
            <person name="Durling M."/>
        </authorList>
    </citation>
    <scope>NUCLEOTIDE SEQUENCE</scope>
</reference>
<dbReference type="Proteomes" id="UP000696280">
    <property type="component" value="Unassembled WGS sequence"/>
</dbReference>
<protein>
    <submittedName>
        <fullName evidence="1">Uncharacterized protein</fullName>
    </submittedName>
</protein>
<dbReference type="EMBL" id="CAJVRL010000056">
    <property type="protein sequence ID" value="CAG8954409.1"/>
    <property type="molecule type" value="Genomic_DNA"/>
</dbReference>
<evidence type="ECO:0000313" key="2">
    <source>
        <dbReference type="Proteomes" id="UP000696280"/>
    </source>
</evidence>
<gene>
    <name evidence="1" type="ORF">HYFRA_00006036</name>
</gene>
<comment type="caution">
    <text evidence="1">The sequence shown here is derived from an EMBL/GenBank/DDBJ whole genome shotgun (WGS) entry which is preliminary data.</text>
</comment>
<sequence length="77" mass="7988">MQHKPSRTSSLPSADATHASPAAAALLALRACGRGFAHDDIGIGSYKSSTAHILQAFGDTSLPHFWSGVANRDVGVE</sequence>
<organism evidence="1 2">
    <name type="scientific">Hymenoscyphus fraxineus</name>
    <dbReference type="NCBI Taxonomy" id="746836"/>
    <lineage>
        <taxon>Eukaryota</taxon>
        <taxon>Fungi</taxon>
        <taxon>Dikarya</taxon>
        <taxon>Ascomycota</taxon>
        <taxon>Pezizomycotina</taxon>
        <taxon>Leotiomycetes</taxon>
        <taxon>Helotiales</taxon>
        <taxon>Helotiaceae</taxon>
        <taxon>Hymenoscyphus</taxon>
    </lineage>
</organism>
<name>A0A9N9PIG7_9HELO</name>